<feature type="region of interest" description="Disordered" evidence="1">
    <location>
        <begin position="30"/>
        <end position="69"/>
    </location>
</feature>
<dbReference type="AlphaFoldDB" id="A0A919J8R7"/>
<evidence type="ECO:0000256" key="1">
    <source>
        <dbReference type="SAM" id="MobiDB-lite"/>
    </source>
</evidence>
<dbReference type="PROSITE" id="PS51257">
    <property type="entry name" value="PROKAR_LIPOPROTEIN"/>
    <property type="match status" value="1"/>
</dbReference>
<gene>
    <name evidence="3" type="ORF">Afe05nite_69730</name>
</gene>
<feature type="compositionally biased region" description="Polar residues" evidence="1">
    <location>
        <begin position="30"/>
        <end position="54"/>
    </location>
</feature>
<evidence type="ECO:0008006" key="5">
    <source>
        <dbReference type="Google" id="ProtNLM"/>
    </source>
</evidence>
<comment type="caution">
    <text evidence="3">The sequence shown here is derived from an EMBL/GenBank/DDBJ whole genome shotgun (WGS) entry which is preliminary data.</text>
</comment>
<dbReference type="RefSeq" id="WP_203821516.1">
    <property type="nucleotide sequence ID" value="NZ_BAAABP010000085.1"/>
</dbReference>
<evidence type="ECO:0000313" key="4">
    <source>
        <dbReference type="Proteomes" id="UP000598174"/>
    </source>
</evidence>
<keyword evidence="2" id="KW-0732">Signal</keyword>
<dbReference type="Pfam" id="PF12079">
    <property type="entry name" value="DUF3558"/>
    <property type="match status" value="1"/>
</dbReference>
<dbReference type="Proteomes" id="UP000598174">
    <property type="component" value="Unassembled WGS sequence"/>
</dbReference>
<protein>
    <recommendedName>
        <fullName evidence="5">DUF3558 domain-containing protein</fullName>
    </recommendedName>
</protein>
<proteinExistence type="predicted"/>
<organism evidence="3 4">
    <name type="scientific">Paractinoplanes ferrugineus</name>
    <dbReference type="NCBI Taxonomy" id="113564"/>
    <lineage>
        <taxon>Bacteria</taxon>
        <taxon>Bacillati</taxon>
        <taxon>Actinomycetota</taxon>
        <taxon>Actinomycetes</taxon>
        <taxon>Micromonosporales</taxon>
        <taxon>Micromonosporaceae</taxon>
        <taxon>Paractinoplanes</taxon>
    </lineage>
</organism>
<accession>A0A919J8R7</accession>
<name>A0A919J8R7_9ACTN</name>
<evidence type="ECO:0000313" key="3">
    <source>
        <dbReference type="EMBL" id="GIE15133.1"/>
    </source>
</evidence>
<keyword evidence="4" id="KW-1185">Reference proteome</keyword>
<sequence length="185" mass="19258">MKRLSAMVVVSFAVVALSGCGLLDDKTDGNSASAAGGQPTSGSGTAQPTPTGSAVSGVGSAKDKGDLPDPCTLLSKAEVTALTGRQITQVDKDDAKPGDATRYCQWQQDSGQLVLFLGRTTEDEFNLQISGAQKVSGVGEDAFQLSGHLYVLYGTVQIDVYSRGGTDERNLADSKKIVEAVMPRI</sequence>
<dbReference type="EMBL" id="BOMM01000063">
    <property type="protein sequence ID" value="GIE15133.1"/>
    <property type="molecule type" value="Genomic_DNA"/>
</dbReference>
<reference evidence="3" key="1">
    <citation type="submission" date="2021-01" db="EMBL/GenBank/DDBJ databases">
        <title>Whole genome shotgun sequence of Actinoplanes ferrugineus NBRC 15555.</title>
        <authorList>
            <person name="Komaki H."/>
            <person name="Tamura T."/>
        </authorList>
    </citation>
    <scope>NUCLEOTIDE SEQUENCE</scope>
    <source>
        <strain evidence="3">NBRC 15555</strain>
    </source>
</reference>
<feature type="chain" id="PRO_5038744677" description="DUF3558 domain-containing protein" evidence="2">
    <location>
        <begin position="24"/>
        <end position="185"/>
    </location>
</feature>
<feature type="signal peptide" evidence="2">
    <location>
        <begin position="1"/>
        <end position="23"/>
    </location>
</feature>
<dbReference type="InterPro" id="IPR024520">
    <property type="entry name" value="DUF3558"/>
</dbReference>
<evidence type="ECO:0000256" key="2">
    <source>
        <dbReference type="SAM" id="SignalP"/>
    </source>
</evidence>